<dbReference type="AlphaFoldDB" id="A0A248K0R1"/>
<dbReference type="KEGG" id="nao:Y958_27265"/>
<dbReference type="Proteomes" id="UP000197153">
    <property type="component" value="Chromosome 3"/>
</dbReference>
<gene>
    <name evidence="2" type="ORF">Y958_27265</name>
</gene>
<dbReference type="Pfam" id="PF01869">
    <property type="entry name" value="BcrAD_BadFG"/>
    <property type="match status" value="1"/>
</dbReference>
<dbReference type="EMBL" id="CP022112">
    <property type="protein sequence ID" value="ASG24565.1"/>
    <property type="molecule type" value="Genomic_DNA"/>
</dbReference>
<keyword evidence="3" id="KW-1185">Reference proteome</keyword>
<reference evidence="2 3" key="1">
    <citation type="submission" date="2017-06" db="EMBL/GenBank/DDBJ databases">
        <title>Complete genome sequence of Nitrospirillum amazonense strain CBAmC, an endophytic nitrogen-fixing and plant growth-promoting bacterium, isolated from sugarcane.</title>
        <authorList>
            <person name="Schwab S."/>
            <person name="dos Santos Teixeira K.R."/>
            <person name="Simoes Araujo J.L."/>
            <person name="Soares Vidal M."/>
            <person name="Borges de Freitas H.R."/>
            <person name="Rivello Crivelaro A.L."/>
            <person name="Bueno de Camargo Nunes A."/>
            <person name="dos Santos C.M."/>
            <person name="Palmeira da Silva Rosa D."/>
            <person name="da Silva Padilha D."/>
            <person name="da Silva E."/>
            <person name="Araujo Terra L."/>
            <person name="Soares Mendes V."/>
            <person name="Farinelli L."/>
            <person name="Magalhaes Cruz L."/>
            <person name="Baldani J.I."/>
        </authorList>
    </citation>
    <scope>NUCLEOTIDE SEQUENCE [LARGE SCALE GENOMIC DNA]</scope>
    <source>
        <strain evidence="2 3">CBAmC</strain>
    </source>
</reference>
<dbReference type="PANTHER" id="PTHR43190">
    <property type="entry name" value="N-ACETYL-D-GLUCOSAMINE KINASE"/>
    <property type="match status" value="1"/>
</dbReference>
<proteinExistence type="predicted"/>
<protein>
    <submittedName>
        <fullName evidence="2">N-acetylglucosamine kinase</fullName>
    </submittedName>
</protein>
<dbReference type="InterPro" id="IPR002731">
    <property type="entry name" value="ATPase_BadF"/>
</dbReference>
<feature type="domain" description="ATPase BadF/BadG/BcrA/BcrD type" evidence="1">
    <location>
        <begin position="7"/>
        <end position="258"/>
    </location>
</feature>
<dbReference type="RefSeq" id="WP_088874986.1">
    <property type="nucleotide sequence ID" value="NZ_CP022112.1"/>
</dbReference>
<dbReference type="GO" id="GO:0016301">
    <property type="term" value="F:kinase activity"/>
    <property type="evidence" value="ECO:0007669"/>
    <property type="project" value="UniProtKB-KW"/>
</dbReference>
<dbReference type="SUPFAM" id="SSF53067">
    <property type="entry name" value="Actin-like ATPase domain"/>
    <property type="match status" value="2"/>
</dbReference>
<evidence type="ECO:0000313" key="3">
    <source>
        <dbReference type="Proteomes" id="UP000197153"/>
    </source>
</evidence>
<keyword evidence="2" id="KW-0808">Transferase</keyword>
<dbReference type="InterPro" id="IPR052519">
    <property type="entry name" value="Euk-type_GlcNAc_Kinase"/>
</dbReference>
<dbReference type="CDD" id="cd24082">
    <property type="entry name" value="ASKHA_NBD_GspK-like"/>
    <property type="match status" value="1"/>
</dbReference>
<evidence type="ECO:0000259" key="1">
    <source>
        <dbReference type="Pfam" id="PF01869"/>
    </source>
</evidence>
<evidence type="ECO:0000313" key="2">
    <source>
        <dbReference type="EMBL" id="ASG24565.1"/>
    </source>
</evidence>
<dbReference type="InterPro" id="IPR043129">
    <property type="entry name" value="ATPase_NBD"/>
</dbReference>
<dbReference type="Gene3D" id="3.30.420.40">
    <property type="match status" value="2"/>
</dbReference>
<dbReference type="PANTHER" id="PTHR43190:SF3">
    <property type="entry name" value="N-ACETYL-D-GLUCOSAMINE KINASE"/>
    <property type="match status" value="1"/>
</dbReference>
<name>A0A248K0R1_9PROT</name>
<keyword evidence="2" id="KW-0418">Kinase</keyword>
<sequence>MDDALYLGVDGGGTGCRARLEDAAGTVLGQGIAGPAATRFGIEASWQAIETAARHAIEEAGLNGTQVGRIRAGVGVAGIGRKGARAALEAIRHPYASIAFTSDAMIACLGAHGGRDGGIVIVGTGTCAIGRIDGREMKFGGYGFPISDEGSGAYLGLRALQHSLRAHDGREGGSVLTRELMARFQDDPAEVVLWMDRSTATDYATFAPLVLRQADQGDAVARHVVQDAAEHVNGLVRALLAEGAPRVSLIGGLASALEAWLAPDVRRRLSPTLGDAMTGALALAGRASD</sequence>
<organism evidence="2 3">
    <name type="scientific">Nitrospirillum viridazoti CBAmc</name>
    <dbReference type="NCBI Taxonomy" id="1441467"/>
    <lineage>
        <taxon>Bacteria</taxon>
        <taxon>Pseudomonadati</taxon>
        <taxon>Pseudomonadota</taxon>
        <taxon>Alphaproteobacteria</taxon>
        <taxon>Rhodospirillales</taxon>
        <taxon>Azospirillaceae</taxon>
        <taxon>Nitrospirillum</taxon>
        <taxon>Nitrospirillum viridazoti</taxon>
    </lineage>
</organism>
<accession>A0A248K0R1</accession>